<dbReference type="CDD" id="cd00029">
    <property type="entry name" value="C1"/>
    <property type="match status" value="1"/>
</dbReference>
<feature type="compositionally biased region" description="Basic and acidic residues" evidence="10">
    <location>
        <begin position="315"/>
        <end position="349"/>
    </location>
</feature>
<dbReference type="CDD" id="cd06627">
    <property type="entry name" value="STKc_Cdc7_like"/>
    <property type="match status" value="1"/>
</dbReference>
<keyword evidence="8 9" id="KW-0067">ATP-binding</keyword>
<feature type="domain" description="Calponin-homology (CH)" evidence="12">
    <location>
        <begin position="442"/>
        <end position="561"/>
    </location>
</feature>
<keyword evidence="2" id="KW-0723">Serine/threonine-protein kinase</keyword>
<dbReference type="PROSITE" id="PS50021">
    <property type="entry name" value="CH"/>
    <property type="match status" value="1"/>
</dbReference>
<dbReference type="FunFam" id="3.30.200.20:FF:000042">
    <property type="entry name" value="Aurora kinase A"/>
    <property type="match status" value="1"/>
</dbReference>
<evidence type="ECO:0000259" key="12">
    <source>
        <dbReference type="PROSITE" id="PS50021"/>
    </source>
</evidence>
<feature type="compositionally biased region" description="Basic residues" evidence="10">
    <location>
        <begin position="942"/>
        <end position="956"/>
    </location>
</feature>
<feature type="compositionally biased region" description="Low complexity" evidence="10">
    <location>
        <begin position="1664"/>
        <end position="1676"/>
    </location>
</feature>
<feature type="region of interest" description="Disordered" evidence="10">
    <location>
        <begin position="565"/>
        <end position="725"/>
    </location>
</feature>
<dbReference type="InterPro" id="IPR001715">
    <property type="entry name" value="CH_dom"/>
</dbReference>
<gene>
    <name evidence="14" type="ORF">FA13DRAFT_1726930</name>
</gene>
<dbReference type="InterPro" id="IPR001245">
    <property type="entry name" value="Ser-Thr/Tyr_kinase_cat_dom"/>
</dbReference>
<evidence type="ECO:0000256" key="3">
    <source>
        <dbReference type="ARBA" id="ARBA00022679"/>
    </source>
</evidence>
<comment type="similarity">
    <text evidence="1">Belongs to the protein kinase superfamily. STE Ser/Thr protein kinase family. MAP kinase kinase kinase subfamily.</text>
</comment>
<dbReference type="PRINTS" id="PR00109">
    <property type="entry name" value="TYRKINASE"/>
</dbReference>
<dbReference type="PROSITE" id="PS50011">
    <property type="entry name" value="PROTEIN_KINASE_DOM"/>
    <property type="match status" value="1"/>
</dbReference>
<feature type="compositionally biased region" description="Basic and acidic residues" evidence="10">
    <location>
        <begin position="126"/>
        <end position="144"/>
    </location>
</feature>
<dbReference type="SUPFAM" id="SSF56112">
    <property type="entry name" value="Protein kinase-like (PK-like)"/>
    <property type="match status" value="1"/>
</dbReference>
<evidence type="ECO:0000256" key="2">
    <source>
        <dbReference type="ARBA" id="ARBA00022527"/>
    </source>
</evidence>
<evidence type="ECO:0000256" key="9">
    <source>
        <dbReference type="PROSITE-ProRule" id="PRU10141"/>
    </source>
</evidence>
<evidence type="ECO:0000256" key="6">
    <source>
        <dbReference type="ARBA" id="ARBA00022777"/>
    </source>
</evidence>
<keyword evidence="3" id="KW-0808">Transferase</keyword>
<dbReference type="InterPro" id="IPR003096">
    <property type="entry name" value="SM22_calponin"/>
</dbReference>
<proteinExistence type="inferred from homology"/>
<dbReference type="SUPFAM" id="SSF47576">
    <property type="entry name" value="Calponin-homology domain, CH-domain"/>
    <property type="match status" value="1"/>
</dbReference>
<feature type="compositionally biased region" description="Basic and acidic residues" evidence="10">
    <location>
        <begin position="99"/>
        <end position="118"/>
    </location>
</feature>
<dbReference type="Pfam" id="PF00130">
    <property type="entry name" value="C1_1"/>
    <property type="match status" value="1"/>
</dbReference>
<dbReference type="GO" id="GO:0046872">
    <property type="term" value="F:metal ion binding"/>
    <property type="evidence" value="ECO:0007669"/>
    <property type="project" value="UniProtKB-KW"/>
</dbReference>
<reference evidence="14 15" key="1">
    <citation type="journal article" date="2019" name="Nat. Ecol. Evol.">
        <title>Megaphylogeny resolves global patterns of mushroom evolution.</title>
        <authorList>
            <person name="Varga T."/>
            <person name="Krizsan K."/>
            <person name="Foldi C."/>
            <person name="Dima B."/>
            <person name="Sanchez-Garcia M."/>
            <person name="Sanchez-Ramirez S."/>
            <person name="Szollosi G.J."/>
            <person name="Szarkandi J.G."/>
            <person name="Papp V."/>
            <person name="Albert L."/>
            <person name="Andreopoulos W."/>
            <person name="Angelini C."/>
            <person name="Antonin V."/>
            <person name="Barry K.W."/>
            <person name="Bougher N.L."/>
            <person name="Buchanan P."/>
            <person name="Buyck B."/>
            <person name="Bense V."/>
            <person name="Catcheside P."/>
            <person name="Chovatia M."/>
            <person name="Cooper J."/>
            <person name="Damon W."/>
            <person name="Desjardin D."/>
            <person name="Finy P."/>
            <person name="Geml J."/>
            <person name="Haridas S."/>
            <person name="Hughes K."/>
            <person name="Justo A."/>
            <person name="Karasinski D."/>
            <person name="Kautmanova I."/>
            <person name="Kiss B."/>
            <person name="Kocsube S."/>
            <person name="Kotiranta H."/>
            <person name="LaButti K.M."/>
            <person name="Lechner B.E."/>
            <person name="Liimatainen K."/>
            <person name="Lipzen A."/>
            <person name="Lukacs Z."/>
            <person name="Mihaltcheva S."/>
            <person name="Morgado L.N."/>
            <person name="Niskanen T."/>
            <person name="Noordeloos M.E."/>
            <person name="Ohm R.A."/>
            <person name="Ortiz-Santana B."/>
            <person name="Ovrebo C."/>
            <person name="Racz N."/>
            <person name="Riley R."/>
            <person name="Savchenko A."/>
            <person name="Shiryaev A."/>
            <person name="Soop K."/>
            <person name="Spirin V."/>
            <person name="Szebenyi C."/>
            <person name="Tomsovsky M."/>
            <person name="Tulloss R.E."/>
            <person name="Uehling J."/>
            <person name="Grigoriev I.V."/>
            <person name="Vagvolgyi C."/>
            <person name="Papp T."/>
            <person name="Martin F.M."/>
            <person name="Miettinen O."/>
            <person name="Hibbett D.S."/>
            <person name="Nagy L.G."/>
        </authorList>
    </citation>
    <scope>NUCLEOTIDE SEQUENCE [LARGE SCALE GENOMIC DNA]</scope>
    <source>
        <strain evidence="14 15">FP101781</strain>
    </source>
</reference>
<dbReference type="Proteomes" id="UP000298030">
    <property type="component" value="Unassembled WGS sequence"/>
</dbReference>
<dbReference type="Pfam" id="PF00307">
    <property type="entry name" value="CH"/>
    <property type="match status" value="1"/>
</dbReference>
<feature type="compositionally biased region" description="Polar residues" evidence="10">
    <location>
        <begin position="148"/>
        <end position="190"/>
    </location>
</feature>
<feature type="region of interest" description="Disordered" evidence="10">
    <location>
        <begin position="1398"/>
        <end position="1417"/>
    </location>
</feature>
<feature type="compositionally biased region" description="Polar residues" evidence="10">
    <location>
        <begin position="1689"/>
        <end position="1699"/>
    </location>
</feature>
<evidence type="ECO:0000256" key="4">
    <source>
        <dbReference type="ARBA" id="ARBA00022723"/>
    </source>
</evidence>
<feature type="compositionally biased region" description="Polar residues" evidence="10">
    <location>
        <begin position="569"/>
        <end position="609"/>
    </location>
</feature>
<feature type="compositionally biased region" description="Polar residues" evidence="10">
    <location>
        <begin position="256"/>
        <end position="265"/>
    </location>
</feature>
<feature type="domain" description="Protein kinase" evidence="11">
    <location>
        <begin position="1089"/>
        <end position="1342"/>
    </location>
</feature>
<dbReference type="Gene3D" id="3.30.60.20">
    <property type="match status" value="1"/>
</dbReference>
<dbReference type="InterPro" id="IPR002219">
    <property type="entry name" value="PKC_DAG/PE"/>
</dbReference>
<evidence type="ECO:0000256" key="1">
    <source>
        <dbReference type="ARBA" id="ARBA00006529"/>
    </source>
</evidence>
<dbReference type="InterPro" id="IPR036872">
    <property type="entry name" value="CH_dom_sf"/>
</dbReference>
<keyword evidence="4" id="KW-0479">Metal-binding</keyword>
<feature type="region of interest" description="Disordered" evidence="10">
    <location>
        <begin position="847"/>
        <end position="1037"/>
    </location>
</feature>
<feature type="domain" description="Phorbol-ester/DAG-type" evidence="13">
    <location>
        <begin position="1423"/>
        <end position="1470"/>
    </location>
</feature>
<dbReference type="InterPro" id="IPR046349">
    <property type="entry name" value="C1-like_sf"/>
</dbReference>
<dbReference type="InterPro" id="IPR000719">
    <property type="entry name" value="Prot_kinase_dom"/>
</dbReference>
<feature type="compositionally biased region" description="Basic and acidic residues" evidence="10">
    <location>
        <begin position="789"/>
        <end position="814"/>
    </location>
</feature>
<evidence type="ECO:0000256" key="8">
    <source>
        <dbReference type="ARBA" id="ARBA00022840"/>
    </source>
</evidence>
<feature type="region of interest" description="Disordered" evidence="10">
    <location>
        <begin position="1555"/>
        <end position="1699"/>
    </location>
</feature>
<evidence type="ECO:0008006" key="16">
    <source>
        <dbReference type="Google" id="ProtNLM"/>
    </source>
</evidence>
<dbReference type="InterPro" id="IPR011009">
    <property type="entry name" value="Kinase-like_dom_sf"/>
</dbReference>
<dbReference type="PANTHER" id="PTHR11584">
    <property type="entry name" value="SERINE/THREONINE PROTEIN KINASE"/>
    <property type="match status" value="1"/>
</dbReference>
<feature type="region of interest" description="Disordered" evidence="10">
    <location>
        <begin position="1519"/>
        <end position="1541"/>
    </location>
</feature>
<organism evidence="14 15">
    <name type="scientific">Coprinellus micaceus</name>
    <name type="common">Glistening ink-cap mushroom</name>
    <name type="synonym">Coprinus micaceus</name>
    <dbReference type="NCBI Taxonomy" id="71717"/>
    <lineage>
        <taxon>Eukaryota</taxon>
        <taxon>Fungi</taxon>
        <taxon>Dikarya</taxon>
        <taxon>Basidiomycota</taxon>
        <taxon>Agaricomycotina</taxon>
        <taxon>Agaricomycetes</taxon>
        <taxon>Agaricomycetidae</taxon>
        <taxon>Agaricales</taxon>
        <taxon>Agaricineae</taxon>
        <taxon>Psathyrellaceae</taxon>
        <taxon>Coprinellus</taxon>
    </lineage>
</organism>
<evidence type="ECO:0000313" key="15">
    <source>
        <dbReference type="Proteomes" id="UP000298030"/>
    </source>
</evidence>
<name>A0A4Y7TQV1_COPMI</name>
<feature type="region of interest" description="Disordered" evidence="10">
    <location>
        <begin position="1"/>
        <end position="376"/>
    </location>
</feature>
<feature type="compositionally biased region" description="Polar residues" evidence="10">
    <location>
        <begin position="1639"/>
        <end position="1663"/>
    </location>
</feature>
<dbReference type="GO" id="GO:0005524">
    <property type="term" value="F:ATP binding"/>
    <property type="evidence" value="ECO:0007669"/>
    <property type="project" value="UniProtKB-UniRule"/>
</dbReference>
<dbReference type="SMART" id="SM00109">
    <property type="entry name" value="C1"/>
    <property type="match status" value="1"/>
</dbReference>
<dbReference type="Gene3D" id="1.10.510.10">
    <property type="entry name" value="Transferase(Phosphotransferase) domain 1"/>
    <property type="match status" value="1"/>
</dbReference>
<feature type="compositionally biased region" description="Low complexity" evidence="10">
    <location>
        <begin position="275"/>
        <end position="290"/>
    </location>
</feature>
<feature type="compositionally biased region" description="Polar residues" evidence="10">
    <location>
        <begin position="1405"/>
        <end position="1415"/>
    </location>
</feature>
<dbReference type="SUPFAM" id="SSF57889">
    <property type="entry name" value="Cysteine-rich domain"/>
    <property type="match status" value="1"/>
</dbReference>
<feature type="compositionally biased region" description="Basic residues" evidence="10">
    <location>
        <begin position="1582"/>
        <end position="1593"/>
    </location>
</feature>
<keyword evidence="6" id="KW-0418">Kinase</keyword>
<dbReference type="PROSITE" id="PS00479">
    <property type="entry name" value="ZF_DAG_PE_1"/>
    <property type="match status" value="1"/>
</dbReference>
<feature type="compositionally biased region" description="Low complexity" evidence="10">
    <location>
        <begin position="356"/>
        <end position="373"/>
    </location>
</feature>
<dbReference type="OrthoDB" id="8693905at2759"/>
<evidence type="ECO:0000256" key="5">
    <source>
        <dbReference type="ARBA" id="ARBA00022741"/>
    </source>
</evidence>
<evidence type="ECO:0000259" key="11">
    <source>
        <dbReference type="PROSITE" id="PS50011"/>
    </source>
</evidence>
<dbReference type="GO" id="GO:0004674">
    <property type="term" value="F:protein serine/threonine kinase activity"/>
    <property type="evidence" value="ECO:0007669"/>
    <property type="project" value="UniProtKB-KW"/>
</dbReference>
<dbReference type="InterPro" id="IPR008271">
    <property type="entry name" value="Ser/Thr_kinase_AS"/>
</dbReference>
<dbReference type="CDD" id="cd00014">
    <property type="entry name" value="CH_SF"/>
    <property type="match status" value="1"/>
</dbReference>
<sequence>MATAVLQAAKAPSAGRLPMASNARRRNDSPEASSSRYPQPTVAVDVFGSPSTSDPASRSFHKFRSSLEQSLRTATRSKKLPTPPVEEFATITGKTKKGKEKETQPPDDGAAKEKDRLKMFRRVTFRKGDRESPTPAPRGKDRVGGHTSFITPSMRQASMSSPALHLSSQALPSPTSQPAVNASSSSNTDGLVSPAREAPHSTVFSAKLDPNHKPASATRHKSSKSVPVPVPLSSSATSFASPSRASPTPARIRIVTPNTHDTPATSRPLSPPIAPRASSPSTPTRARSPTVNRVRVASPSRGLGSSPSPPPPRRPSIDSPRRPFVDSPRRPSGETPRRTSFDAGNRQRGESPTLFRADSPSASPISPRARTPSQRAYAQNRHYNISSGSLLLPPSNPEHRELIRNATSMLCKEIIKAPPHMIKSEQGVRDWDEVEYRTRALTRLERICGRSGVANGSTTGSPQALSATGEERERRVFCEALRDGFVLCQLLNKLRASNVVRPDPKEDGLTKTSNVSKFLAACASYGLPQEDLFYRDDIIEATSDSLARVASTIIALIKFVESPAPSRSKYMSGQNKSANSGTRSPYGTLSGVSASTPNLHVSPTASPVTPSRKRWSPPEELPTVLSYNPEEPSSESAKAIRRSNDSNAETTEGGEHELEVRPMNVPLIGKPPPPPKSPLRKRSSRSQDPGGMATWAKNASSPPASPSRDAPSKDPTKIHSRQSMTSSVITATTFLSTAPSSTFDSPNGHSGNNYGTIRTVTTDMTSEAASIRFESSSFRDRRSGEVRHVDLSRVAEETDDSVSRGSKDGKESDNRNISPARPIEKPAINLRKGKWPDDFLDAFERHKPQLSISPSSNTPEIDGGLSRGASPVLSSSPRKLAVVNRFTPTEDGISQFPRRPSHRPRNSVDGAPGLLPREAALRRDASPDSISTAASASSRGAVLRRHSTKPIIHRTGSRGPRSEDDPQGSNDSLVPFPRAVSGERVNGSPSPVSSSSGGGTSVAEGRRRLRGRFQSDVESSSARSRARSDSRDGVQDKVVRRRLESMVNLGVSSNAASASDLRLSRNSLEGATSTRSVVVKEDGKAPVHFQLGNCIGRGQFGSVYRALNLNTGQMVAVKRIRLDGLKEEEVTQLMREVDLVKNLSHPSIVKYEGMSRDEDHLSIILEYAENGSLSQTLKAFGKLNERLVASYVVKILEGLHYLHESDVVHCDLKAANILTTKNGNVKLSDFGVSLNLRAMEREIKDVAGTPNWMAPEVIELKGASTKSDIWSLGCTVIELLTGRPPYAEIANSMSVMFRIVEDEMPPLPETCSDLLEDFLKQCFQKDPGGRPSAEILCEHAWLKASWQELKDLRPQDSIPFLRRVSTDLQQKPDLRYLSQMDLSDSPVAESFVRGDAGKITPMGRRTSTSSVTPIQENDIGPREHTFVKTTFSKPMMCRVCLLNVKKSAVLCAQCSLISHAKCAVNAPPTCDLRAQLLLYAQYAEKGNPSSAYSNPLDAIGEPKRPGAMSDVSYIAHSSANGRTSIDTPPASPSQAFQSESPPTAYRFMAAFKRSRSNLTPEPHSSKSPSATPQPPEPEERPRQRKTTLLHKRPPERPQSAMSDSTGVSSLRSAVTAPDSSLSSRHQQSSGGRASKPPRISTNAGISVTESGVNSTPSQLPSELSTSSYYTHSSTGTHDAKPTRQKRNAKSSQSGNCIIQ</sequence>
<feature type="compositionally biased region" description="Low complexity" evidence="10">
    <location>
        <begin position="224"/>
        <end position="251"/>
    </location>
</feature>
<dbReference type="PANTHER" id="PTHR11584:SF369">
    <property type="entry name" value="MITOGEN-ACTIVATED PROTEIN KINASE KINASE KINASE 19-RELATED"/>
    <property type="match status" value="1"/>
</dbReference>
<feature type="region of interest" description="Disordered" evidence="10">
    <location>
        <begin position="789"/>
        <end position="830"/>
    </location>
</feature>
<keyword evidence="5 9" id="KW-0547">Nucleotide-binding</keyword>
<dbReference type="Pfam" id="PF00069">
    <property type="entry name" value="Pkinase"/>
    <property type="match status" value="1"/>
</dbReference>
<feature type="binding site" evidence="9">
    <location>
        <position position="1118"/>
    </location>
    <ligand>
        <name>ATP</name>
        <dbReference type="ChEBI" id="CHEBI:30616"/>
    </ligand>
</feature>
<dbReference type="EMBL" id="QPFP01000005">
    <property type="protein sequence ID" value="TEB36563.1"/>
    <property type="molecule type" value="Genomic_DNA"/>
</dbReference>
<feature type="compositionally biased region" description="Polar residues" evidence="10">
    <location>
        <begin position="1599"/>
        <end position="1612"/>
    </location>
</feature>
<evidence type="ECO:0000313" key="14">
    <source>
        <dbReference type="EMBL" id="TEB36563.1"/>
    </source>
</evidence>
<feature type="compositionally biased region" description="Low complexity" evidence="10">
    <location>
        <begin position="696"/>
        <end position="709"/>
    </location>
</feature>
<accession>A0A4Y7TQV1</accession>
<dbReference type="SMART" id="SM00220">
    <property type="entry name" value="S_TKc"/>
    <property type="match status" value="1"/>
</dbReference>
<feature type="compositionally biased region" description="Polar residues" evidence="10">
    <location>
        <begin position="850"/>
        <end position="859"/>
    </location>
</feature>
<evidence type="ECO:0000256" key="10">
    <source>
        <dbReference type="SAM" id="MobiDB-lite"/>
    </source>
</evidence>
<keyword evidence="15" id="KW-1185">Reference proteome</keyword>
<dbReference type="PROSITE" id="PS50081">
    <property type="entry name" value="ZF_DAG_PE_2"/>
    <property type="match status" value="1"/>
</dbReference>
<dbReference type="InterPro" id="IPR017441">
    <property type="entry name" value="Protein_kinase_ATP_BS"/>
</dbReference>
<feature type="compositionally biased region" description="Basic and acidic residues" evidence="10">
    <location>
        <begin position="1026"/>
        <end position="1037"/>
    </location>
</feature>
<dbReference type="PROSITE" id="PS00107">
    <property type="entry name" value="PROTEIN_KINASE_ATP"/>
    <property type="match status" value="1"/>
</dbReference>
<evidence type="ECO:0000259" key="13">
    <source>
        <dbReference type="PROSITE" id="PS50081"/>
    </source>
</evidence>
<dbReference type="Gene3D" id="1.10.418.10">
    <property type="entry name" value="Calponin-like domain"/>
    <property type="match status" value="1"/>
</dbReference>
<keyword evidence="7" id="KW-0862">Zinc</keyword>
<feature type="compositionally biased region" description="Low complexity" evidence="10">
    <location>
        <begin position="1619"/>
        <end position="1634"/>
    </location>
</feature>
<dbReference type="PRINTS" id="PR00888">
    <property type="entry name" value="SM22CALPONIN"/>
</dbReference>
<evidence type="ECO:0000256" key="7">
    <source>
        <dbReference type="ARBA" id="ARBA00022833"/>
    </source>
</evidence>
<protein>
    <recommendedName>
        <fullName evidence="16">Pkinase-domain-containing protein</fullName>
    </recommendedName>
</protein>
<dbReference type="PROSITE" id="PS00108">
    <property type="entry name" value="PROTEIN_KINASE_ST"/>
    <property type="match status" value="1"/>
</dbReference>
<feature type="compositionally biased region" description="Polar residues" evidence="10">
    <location>
        <begin position="928"/>
        <end position="938"/>
    </location>
</feature>
<comment type="caution">
    <text evidence="14">The sequence shown here is derived from an EMBL/GenBank/DDBJ whole genome shotgun (WGS) entry which is preliminary data.</text>
</comment>
<dbReference type="STRING" id="71717.A0A4Y7TQV1"/>